<keyword evidence="5" id="KW-1185">Reference proteome</keyword>
<sequence length="980" mass="109602">MSAANNFLFSTGRDKGDGKSMCAWQSSANPTTEELLAVALKKPIYLNLDHYQTMLFKDDSIAILLPIKARPISIFPQVKFQMNETKHVENAPFLAILQKGSPWICNITLTFQDVNHFFPVFDVHFTLSDPYPDNIHDAIYGALQGITWESKMRECAQSIGLPLNRMVFFWKNGKSNDVLFPGMKPLDYVKANFNSDFTLYKPAGDLFYRIIKDDQSFSGDYTFLTKTHKLNIKSMDTFFDSILQITEKLIGANYDDSISIEQAKSTLSKLSIDTLLAIVSRMTNPRFDLTEWSEYVALFKAVSKNPEHTDSLKDFSQSSLALINFISQTKNIFSRLVQFYTKIHLELRRLPKDPNNNLFGRVVYSCFVNVADSPYTLLITTGFLEIMNFSPSNTTTHEILPNSYSFKCVNSSPLLFCASLTLLQVCPLTNTSCVVINDDGSFVINFPNNTALTDFVLIFHVRQFAMNEKYISPPLPFYGASTLSINFSSADLTTLINFDIKLLDKNWSLQMKLNDFVNKITQKCQKAKALAIPSLLRSTVPNHIQSSANQEILGINVTTDTIFKELRRTNTDAERTLRFITALIMDGINSQSHEITYETLNILGIASLTQAITLRSPQMLRLCATVFPAQFSEHIMLDDNIANFAATYLTDLRVMRELMKHVSITDRSSAAANGALRNPGGSLQVLTDSGAILDAIYPDDVNPLIQAIDGGMNEKIIELLRKGAPANSSRTELASALRFAIAKDNLDAVKLMAPFLGDAINVATLNGEFPIHTCIICERCAILEALISLCPKLNPNISSKNFALPIHYILQKGECLKILRALMHHPAIDLNAYNKDGRTPLSITIDTGRFVTLRVLLGDKRCDPNYPDFDGTLPIHKAAAGGNKFILDTLIEYGANVNAPAPDGTTALYIAVKARNDEMIESLMNAGANPSLWMVNGKSIDDISTPEIRKMLFPEGKSHNINYMDYEEEFRYPTLMFKDE</sequence>
<dbReference type="Gene3D" id="1.25.40.20">
    <property type="entry name" value="Ankyrin repeat-containing domain"/>
    <property type="match status" value="1"/>
</dbReference>
<evidence type="ECO:0000313" key="5">
    <source>
        <dbReference type="Proteomes" id="UP000001542"/>
    </source>
</evidence>
<evidence type="ECO:0000256" key="3">
    <source>
        <dbReference type="PROSITE-ProRule" id="PRU00023"/>
    </source>
</evidence>
<dbReference type="PANTHER" id="PTHR24198:SF165">
    <property type="entry name" value="ANKYRIN REPEAT-CONTAINING PROTEIN-RELATED"/>
    <property type="match status" value="1"/>
</dbReference>
<feature type="repeat" description="ANK" evidence="3">
    <location>
        <begin position="903"/>
        <end position="929"/>
    </location>
</feature>
<dbReference type="Pfam" id="PF12796">
    <property type="entry name" value="Ank_2"/>
    <property type="match status" value="1"/>
</dbReference>
<reference evidence="4" key="2">
    <citation type="journal article" date="2007" name="Science">
        <title>Draft genome sequence of the sexually transmitted pathogen Trichomonas vaginalis.</title>
        <authorList>
            <person name="Carlton J.M."/>
            <person name="Hirt R.P."/>
            <person name="Silva J.C."/>
            <person name="Delcher A.L."/>
            <person name="Schatz M."/>
            <person name="Zhao Q."/>
            <person name="Wortman J.R."/>
            <person name="Bidwell S.L."/>
            <person name="Alsmark U.C.M."/>
            <person name="Besteiro S."/>
            <person name="Sicheritz-Ponten T."/>
            <person name="Noel C.J."/>
            <person name="Dacks J.B."/>
            <person name="Foster P.G."/>
            <person name="Simillion C."/>
            <person name="Van de Peer Y."/>
            <person name="Miranda-Saavedra D."/>
            <person name="Barton G.J."/>
            <person name="Westrop G.D."/>
            <person name="Mueller S."/>
            <person name="Dessi D."/>
            <person name="Fiori P.L."/>
            <person name="Ren Q."/>
            <person name="Paulsen I."/>
            <person name="Zhang H."/>
            <person name="Bastida-Corcuera F.D."/>
            <person name="Simoes-Barbosa A."/>
            <person name="Brown M.T."/>
            <person name="Hayes R.D."/>
            <person name="Mukherjee M."/>
            <person name="Okumura C.Y."/>
            <person name="Schneider R."/>
            <person name="Smith A.J."/>
            <person name="Vanacova S."/>
            <person name="Villalvazo M."/>
            <person name="Haas B.J."/>
            <person name="Pertea M."/>
            <person name="Feldblyum T.V."/>
            <person name="Utterback T.R."/>
            <person name="Shu C.L."/>
            <person name="Osoegawa K."/>
            <person name="de Jong P.J."/>
            <person name="Hrdy I."/>
            <person name="Horvathova L."/>
            <person name="Zubacova Z."/>
            <person name="Dolezal P."/>
            <person name="Malik S.B."/>
            <person name="Logsdon J.M. Jr."/>
            <person name="Henze K."/>
            <person name="Gupta A."/>
            <person name="Wang C.C."/>
            <person name="Dunne R.L."/>
            <person name="Upcroft J.A."/>
            <person name="Upcroft P."/>
            <person name="White O."/>
            <person name="Salzberg S.L."/>
            <person name="Tang P."/>
            <person name="Chiu C.-H."/>
            <person name="Lee Y.-S."/>
            <person name="Embley T.M."/>
            <person name="Coombs G.H."/>
            <person name="Mottram J.C."/>
            <person name="Tachezy J."/>
            <person name="Fraser-Liggett C.M."/>
            <person name="Johnson P.J."/>
        </authorList>
    </citation>
    <scope>NUCLEOTIDE SEQUENCE [LARGE SCALE GENOMIC DNA]</scope>
    <source>
        <strain evidence="4">G3</strain>
    </source>
</reference>
<dbReference type="STRING" id="5722.A2EHV2"/>
<dbReference type="VEuPathDB" id="TrichDB:TVAGG3_0076860"/>
<dbReference type="AlphaFoldDB" id="A2EHV2"/>
<dbReference type="SUPFAM" id="SSF48403">
    <property type="entry name" value="Ankyrin repeat"/>
    <property type="match status" value="1"/>
</dbReference>
<dbReference type="InterPro" id="IPR036770">
    <property type="entry name" value="Ankyrin_rpt-contain_sf"/>
</dbReference>
<feature type="repeat" description="ANK" evidence="3">
    <location>
        <begin position="870"/>
        <end position="902"/>
    </location>
</feature>
<organism evidence="4 5">
    <name type="scientific">Trichomonas vaginalis (strain ATCC PRA-98 / G3)</name>
    <dbReference type="NCBI Taxonomy" id="412133"/>
    <lineage>
        <taxon>Eukaryota</taxon>
        <taxon>Metamonada</taxon>
        <taxon>Parabasalia</taxon>
        <taxon>Trichomonadida</taxon>
        <taxon>Trichomonadidae</taxon>
        <taxon>Trichomonas</taxon>
    </lineage>
</organism>
<evidence type="ECO:0000256" key="1">
    <source>
        <dbReference type="ARBA" id="ARBA00022737"/>
    </source>
</evidence>
<dbReference type="KEGG" id="tva:4765687"/>
<accession>A2EHV2</accession>
<evidence type="ECO:0000256" key="2">
    <source>
        <dbReference type="ARBA" id="ARBA00023043"/>
    </source>
</evidence>
<dbReference type="Proteomes" id="UP000001542">
    <property type="component" value="Unassembled WGS sequence"/>
</dbReference>
<gene>
    <name evidence="4" type="ORF">TVAG_000760</name>
</gene>
<keyword evidence="2 3" id="KW-0040">ANK repeat</keyword>
<proteinExistence type="predicted"/>
<dbReference type="SMART" id="SM00248">
    <property type="entry name" value="ANK"/>
    <property type="match status" value="7"/>
</dbReference>
<dbReference type="SMR" id="A2EHV2"/>
<protein>
    <submittedName>
        <fullName evidence="4">Uncharacterized protein</fullName>
    </submittedName>
</protein>
<evidence type="ECO:0000313" key="4">
    <source>
        <dbReference type="EMBL" id="EAY07792.1"/>
    </source>
</evidence>
<keyword evidence="1" id="KW-0677">Repeat</keyword>
<dbReference type="InterPro" id="IPR002110">
    <property type="entry name" value="Ankyrin_rpt"/>
</dbReference>
<dbReference type="PANTHER" id="PTHR24198">
    <property type="entry name" value="ANKYRIN REPEAT AND PROTEIN KINASE DOMAIN-CONTAINING PROTEIN"/>
    <property type="match status" value="1"/>
</dbReference>
<dbReference type="PROSITE" id="PS50297">
    <property type="entry name" value="ANK_REP_REGION"/>
    <property type="match status" value="2"/>
</dbReference>
<dbReference type="PROSITE" id="PS50088">
    <property type="entry name" value="ANK_REPEAT"/>
    <property type="match status" value="2"/>
</dbReference>
<dbReference type="eggNOG" id="KOG4177">
    <property type="taxonomic scope" value="Eukaryota"/>
</dbReference>
<dbReference type="VEuPathDB" id="TrichDB:TVAG_000760"/>
<dbReference type="EMBL" id="DS113392">
    <property type="protein sequence ID" value="EAY07792.1"/>
    <property type="molecule type" value="Genomic_DNA"/>
</dbReference>
<dbReference type="InParanoid" id="A2EHV2"/>
<dbReference type="RefSeq" id="XP_001320015.1">
    <property type="nucleotide sequence ID" value="XM_001319980.1"/>
</dbReference>
<dbReference type="OrthoDB" id="6074395at2759"/>
<name>A2EHV2_TRIV3</name>
<reference evidence="4" key="1">
    <citation type="submission" date="2006-10" db="EMBL/GenBank/DDBJ databases">
        <authorList>
            <person name="Amadeo P."/>
            <person name="Zhao Q."/>
            <person name="Wortman J."/>
            <person name="Fraser-Liggett C."/>
            <person name="Carlton J."/>
        </authorList>
    </citation>
    <scope>NUCLEOTIDE SEQUENCE</scope>
    <source>
        <strain evidence="4">G3</strain>
    </source>
</reference>